<protein>
    <submittedName>
        <fullName evidence="1">Uncharacterized protein</fullName>
    </submittedName>
</protein>
<accession>A0AAP7CJZ1</accession>
<gene>
    <name evidence="1" type="ORF">HHE94_13540</name>
</gene>
<dbReference type="Proteomes" id="UP000549590">
    <property type="component" value="Unassembled WGS sequence"/>
</dbReference>
<proteinExistence type="predicted"/>
<evidence type="ECO:0000313" key="2">
    <source>
        <dbReference type="Proteomes" id="UP000549590"/>
    </source>
</evidence>
<dbReference type="EMBL" id="JABBYB010000008">
    <property type="protein sequence ID" value="NMP03724.1"/>
    <property type="molecule type" value="Genomic_DNA"/>
</dbReference>
<evidence type="ECO:0000313" key="1">
    <source>
        <dbReference type="EMBL" id="NMP03724.1"/>
    </source>
</evidence>
<reference evidence="1 2" key="1">
    <citation type="submission" date="2020-04" db="EMBL/GenBank/DDBJ databases">
        <title>Genome sequencing and assembly of Pseudoalteromonas arctica.</title>
        <authorList>
            <person name="Cook G.M."/>
        </authorList>
    </citation>
    <scope>NUCLEOTIDE SEQUENCE [LARGE SCALE GENOMIC DNA]</scope>
    <source>
        <strain evidence="1 2">NEC-BIFX-2020_001</strain>
    </source>
</reference>
<organism evidence="1 2">
    <name type="scientific">Pseudoalteromonas arctica</name>
    <dbReference type="NCBI Taxonomy" id="394751"/>
    <lineage>
        <taxon>Bacteria</taxon>
        <taxon>Pseudomonadati</taxon>
        <taxon>Pseudomonadota</taxon>
        <taxon>Gammaproteobacteria</taxon>
        <taxon>Alteromonadales</taxon>
        <taxon>Pseudoalteromonadaceae</taxon>
        <taxon>Pseudoalteromonas</taxon>
    </lineage>
</organism>
<name>A0AAP7CJZ1_9GAMM</name>
<dbReference type="RefSeq" id="WP_169044655.1">
    <property type="nucleotide sequence ID" value="NZ_JABBYB010000008.1"/>
</dbReference>
<sequence>MELADITNKNLKAALKASAILDIEFCDDEHLRCFSYKAEYARGVDIATYENGGGDQIVIVLTSNTILIKGFDHESQVSPHSQDEYAIWPGMYQGAPKELLKTLEADDFEIDQVTFCFWRSEKDATWQQGPVNFKNNEDDGASWLLCVIPKTPSDFIEYANEYYNDDFNKVSPERVYQVFNENT</sequence>
<dbReference type="AlphaFoldDB" id="A0AAP7CJZ1"/>
<comment type="caution">
    <text evidence="1">The sequence shown here is derived from an EMBL/GenBank/DDBJ whole genome shotgun (WGS) entry which is preliminary data.</text>
</comment>